<dbReference type="GO" id="GO:0016787">
    <property type="term" value="F:hydrolase activity"/>
    <property type="evidence" value="ECO:0007669"/>
    <property type="project" value="UniProtKB-KW"/>
</dbReference>
<dbReference type="AlphaFoldDB" id="A0A9X3BG46"/>
<keyword evidence="2" id="KW-0378">Hydrolase</keyword>
<reference evidence="2" key="1">
    <citation type="submission" date="2022-09" db="EMBL/GenBank/DDBJ databases">
        <authorList>
            <person name="Yuan C."/>
            <person name="Ke Z."/>
        </authorList>
    </citation>
    <scope>NUCLEOTIDE SEQUENCE</scope>
    <source>
        <strain evidence="2">LB-8</strain>
    </source>
</reference>
<feature type="domain" description="Dienelactone hydrolase" evidence="1">
    <location>
        <begin position="58"/>
        <end position="281"/>
    </location>
</feature>
<organism evidence="2 3">
    <name type="scientific">Paraflavisolibacter caeni</name>
    <dbReference type="NCBI Taxonomy" id="2982496"/>
    <lineage>
        <taxon>Bacteria</taxon>
        <taxon>Pseudomonadati</taxon>
        <taxon>Bacteroidota</taxon>
        <taxon>Chitinophagia</taxon>
        <taxon>Chitinophagales</taxon>
        <taxon>Chitinophagaceae</taxon>
        <taxon>Paraflavisolibacter</taxon>
    </lineage>
</organism>
<sequence>MKMLSQILLVFTAGISVLSCNNQQSAGHQTSAKSDTSIEREAAIKEDSVNYKVGNTEMKGYVSYNENQEGKRPIVLVVPEWWGLNDYPRMRAKLLAEMGYLAMAVDMYGDGKLANNPQEAQQLAGPFFQDPQLAKTRLDAALARIKTYPQSDTSKVAAIGYCFGGAVVLNAAKLGADLDGVVSFHGALQGVPAKKELLKAKVLVCHGGADSFVPQKDVDAFNKNMESIGADYTFKVYQGATHAFTNPAATETGKKFNMPIAYNPAADSASWNDMKVFLAKVFEQ</sequence>
<dbReference type="PANTHER" id="PTHR22946">
    <property type="entry name" value="DIENELACTONE HYDROLASE DOMAIN-CONTAINING PROTEIN-RELATED"/>
    <property type="match status" value="1"/>
</dbReference>
<dbReference type="InterPro" id="IPR029058">
    <property type="entry name" value="AB_hydrolase_fold"/>
</dbReference>
<protein>
    <submittedName>
        <fullName evidence="2">Dienelactone hydrolase family protein</fullName>
    </submittedName>
</protein>
<dbReference type="Proteomes" id="UP001155483">
    <property type="component" value="Unassembled WGS sequence"/>
</dbReference>
<gene>
    <name evidence="2" type="ORF">OCK74_14345</name>
</gene>
<evidence type="ECO:0000313" key="2">
    <source>
        <dbReference type="EMBL" id="MCU7550299.1"/>
    </source>
</evidence>
<evidence type="ECO:0000259" key="1">
    <source>
        <dbReference type="Pfam" id="PF01738"/>
    </source>
</evidence>
<reference evidence="2" key="2">
    <citation type="submission" date="2023-04" db="EMBL/GenBank/DDBJ databases">
        <title>Paracnuella aquatica gen. nov., sp. nov., a member of the family Chitinophagaceae isolated from a hot spring.</title>
        <authorList>
            <person name="Wang C."/>
        </authorList>
    </citation>
    <scope>NUCLEOTIDE SEQUENCE</scope>
    <source>
        <strain evidence="2">LB-8</strain>
    </source>
</reference>
<dbReference type="SUPFAM" id="SSF53474">
    <property type="entry name" value="alpha/beta-Hydrolases"/>
    <property type="match status" value="1"/>
</dbReference>
<dbReference type="Pfam" id="PF01738">
    <property type="entry name" value="DLH"/>
    <property type="match status" value="1"/>
</dbReference>
<keyword evidence="3" id="KW-1185">Reference proteome</keyword>
<dbReference type="Gene3D" id="3.40.50.1820">
    <property type="entry name" value="alpha/beta hydrolase"/>
    <property type="match status" value="1"/>
</dbReference>
<dbReference type="PANTHER" id="PTHR22946:SF0">
    <property type="entry name" value="DIENELACTONE HYDROLASE DOMAIN-CONTAINING PROTEIN"/>
    <property type="match status" value="1"/>
</dbReference>
<proteinExistence type="predicted"/>
<dbReference type="PROSITE" id="PS51257">
    <property type="entry name" value="PROKAR_LIPOPROTEIN"/>
    <property type="match status" value="1"/>
</dbReference>
<comment type="caution">
    <text evidence="2">The sequence shown here is derived from an EMBL/GenBank/DDBJ whole genome shotgun (WGS) entry which is preliminary data.</text>
</comment>
<name>A0A9X3BG46_9BACT</name>
<dbReference type="EMBL" id="JAOTIF010000011">
    <property type="protein sequence ID" value="MCU7550299.1"/>
    <property type="molecule type" value="Genomic_DNA"/>
</dbReference>
<accession>A0A9X3BG46</accession>
<evidence type="ECO:0000313" key="3">
    <source>
        <dbReference type="Proteomes" id="UP001155483"/>
    </source>
</evidence>
<dbReference type="InterPro" id="IPR050261">
    <property type="entry name" value="FrsA_esterase"/>
</dbReference>
<dbReference type="RefSeq" id="WP_279297738.1">
    <property type="nucleotide sequence ID" value="NZ_JAOTIF010000011.1"/>
</dbReference>
<dbReference type="InterPro" id="IPR002925">
    <property type="entry name" value="Dienelactn_hydro"/>
</dbReference>